<keyword evidence="2" id="KW-1185">Reference proteome</keyword>
<dbReference type="PANTHER" id="PTHR35564">
    <property type="match status" value="1"/>
</dbReference>
<accession>A0A7X6ICF5</accession>
<dbReference type="AlphaFoldDB" id="A0A7X6ICF5"/>
<reference evidence="1 2" key="1">
    <citation type="journal article" date="2020" name="Nature">
        <title>Bacterial chemolithoautotrophy via manganese oxidation.</title>
        <authorList>
            <person name="Yu H."/>
            <person name="Leadbetter J.R."/>
        </authorList>
    </citation>
    <scope>NUCLEOTIDE SEQUENCE [LARGE SCALE GENOMIC DNA]</scope>
    <source>
        <strain evidence="1 2">Mn-1</strain>
    </source>
</reference>
<dbReference type="NCBIfam" id="TIGR03347">
    <property type="entry name" value="VI_chp_1"/>
    <property type="match status" value="1"/>
</dbReference>
<dbReference type="InterPro" id="IPR010732">
    <property type="entry name" value="T6SS_TssG-like"/>
</dbReference>
<dbReference type="PANTHER" id="PTHR35564:SF3">
    <property type="entry name" value="TYPE VI SECRETION SYSTEM BASEPLATE SUBUNIT TSSG"/>
    <property type="match status" value="1"/>
</dbReference>
<gene>
    <name evidence="1" type="primary">tssG</name>
    <name evidence="1" type="ORF">MNODULE_16735</name>
</gene>
<name>A0A7X6ICF5_9BACT</name>
<dbReference type="EMBL" id="VTOW01000003">
    <property type="protein sequence ID" value="NKE72399.1"/>
    <property type="molecule type" value="Genomic_DNA"/>
</dbReference>
<organism evidence="1 2">
    <name type="scientific">Candidatus Manganitrophus noduliformans</name>
    <dbReference type="NCBI Taxonomy" id="2606439"/>
    <lineage>
        <taxon>Bacteria</taxon>
        <taxon>Pseudomonadati</taxon>
        <taxon>Nitrospirota</taxon>
        <taxon>Nitrospiria</taxon>
        <taxon>Candidatus Troglogloeales</taxon>
        <taxon>Candidatus Manganitrophaceae</taxon>
        <taxon>Candidatus Manganitrophus</taxon>
    </lineage>
</organism>
<proteinExistence type="predicted"/>
<dbReference type="Proteomes" id="UP000534783">
    <property type="component" value="Unassembled WGS sequence"/>
</dbReference>
<protein>
    <submittedName>
        <fullName evidence="1">Type VI secretion system baseplate subunit TssG</fullName>
    </submittedName>
</protein>
<comment type="caution">
    <text evidence="1">The sequence shown here is derived from an EMBL/GenBank/DDBJ whole genome shotgun (WGS) entry which is preliminary data.</text>
</comment>
<dbReference type="RefSeq" id="WP_168061990.1">
    <property type="nucleotide sequence ID" value="NZ_VTOW01000003.1"/>
</dbReference>
<dbReference type="Pfam" id="PF06996">
    <property type="entry name" value="T6SS_TssG"/>
    <property type="match status" value="1"/>
</dbReference>
<sequence>MAAEDRSTESPLEGRPFEEAERYSFFQLVRLLERYHQPRARVGGEGPASGEILRFRPDASLGFPASDVVSVEEIPAADDQPARVRITTSFLGLYGSTSPLPVFYTEEMLRRDPEEDPVRAFIDLFHHRLLSLFYRCWEKYRYHIQFEGEGKDPFSRRMFGFIGLGTAGLADRTDLPAARLIRYAGLLTQKPRSAAALEGMVGDFFGGIPVHIVQWVARWVTIQPEQRIRLGGANNRLGVDVSLGEKVLSRSAQFRVVLGPMRYDAYLSFLPDGESFRMLNALIVLFLNDPLEFDIELQVHGEEILPLQLKSEGGGRLGWTTWLPTEKFEDGRAKSVVLERAAAA</sequence>
<evidence type="ECO:0000313" key="2">
    <source>
        <dbReference type="Proteomes" id="UP000534783"/>
    </source>
</evidence>
<evidence type="ECO:0000313" key="1">
    <source>
        <dbReference type="EMBL" id="NKE72399.1"/>
    </source>
</evidence>